<accession>A0A2U3ENL8</accession>
<dbReference type="GO" id="GO:0016538">
    <property type="term" value="F:cyclin-dependent protein serine/threonine kinase regulator activity"/>
    <property type="evidence" value="ECO:0007669"/>
    <property type="project" value="TreeGrafter"/>
</dbReference>
<feature type="region of interest" description="Disordered" evidence="1">
    <location>
        <begin position="669"/>
        <end position="722"/>
    </location>
</feature>
<dbReference type="Pfam" id="PF08613">
    <property type="entry name" value="Cyclin"/>
    <property type="match status" value="1"/>
</dbReference>
<comment type="caution">
    <text evidence="2">The sequence shown here is derived from an EMBL/GenBank/DDBJ whole genome shotgun (WGS) entry which is preliminary data.</text>
</comment>
<reference evidence="2 3" key="1">
    <citation type="journal article" date="2016" name="Front. Microbiol.">
        <title>Genome and transcriptome sequences reveal the specific parasitism of the nematophagous Purpureocillium lilacinum 36-1.</title>
        <authorList>
            <person name="Xie J."/>
            <person name="Li S."/>
            <person name="Mo C."/>
            <person name="Xiao X."/>
            <person name="Peng D."/>
            <person name="Wang G."/>
            <person name="Xiao Y."/>
        </authorList>
    </citation>
    <scope>NUCLEOTIDE SEQUENCE [LARGE SCALE GENOMIC DNA]</scope>
    <source>
        <strain evidence="2 3">36-1</strain>
    </source>
</reference>
<dbReference type="SUPFAM" id="SSF47954">
    <property type="entry name" value="Cyclin-like"/>
    <property type="match status" value="1"/>
</dbReference>
<organism evidence="2 3">
    <name type="scientific">Purpureocillium lilacinum</name>
    <name type="common">Paecilomyces lilacinus</name>
    <dbReference type="NCBI Taxonomy" id="33203"/>
    <lineage>
        <taxon>Eukaryota</taxon>
        <taxon>Fungi</taxon>
        <taxon>Dikarya</taxon>
        <taxon>Ascomycota</taxon>
        <taxon>Pezizomycotina</taxon>
        <taxon>Sordariomycetes</taxon>
        <taxon>Hypocreomycetidae</taxon>
        <taxon>Hypocreales</taxon>
        <taxon>Ophiocordycipitaceae</taxon>
        <taxon>Purpureocillium</taxon>
    </lineage>
</organism>
<proteinExistence type="predicted"/>
<dbReference type="PANTHER" id="PTHR15615">
    <property type="match status" value="1"/>
</dbReference>
<gene>
    <name evidence="2" type="ORF">PCL_03276</name>
</gene>
<feature type="compositionally biased region" description="Polar residues" evidence="1">
    <location>
        <begin position="669"/>
        <end position="679"/>
    </location>
</feature>
<dbReference type="InterPro" id="IPR013922">
    <property type="entry name" value="Cyclin_PHO80-like"/>
</dbReference>
<dbReference type="EMBL" id="LCWV01000001">
    <property type="protein sequence ID" value="PWI76082.1"/>
    <property type="molecule type" value="Genomic_DNA"/>
</dbReference>
<dbReference type="Proteomes" id="UP000245956">
    <property type="component" value="Unassembled WGS sequence"/>
</dbReference>
<sequence length="954" mass="102958">MQVKPGVVHKLVRSLGRKPQLDGQPADGGMNEPRPRTTVSADGLLATCPTVGAARLPEVPAGMAWHGMGMDAGWDRMAWQGALETTGGEVWATVYVHSGLALPTAAGPPPLALLTAGVPPPSAAAAAAASAGQQPWSQWVASGGPAGSERNLEPPTRLPADKRTYTVDFVLGSVILLFTIPSLLLFPSPLPNLRPCPSVGVALASSRLSRRPWLCHFRPIDASPPPVAFVYLPVDRRQPNPGSPHASLLLGRATRRTDSPVSHPYTFRGQQSTSSFPPSPTNILGCRGRLVPPGRLPTPKQASLVDRTRRACGKRPQTPPVGDMSTTYHSSLPVYDSHAIHGYPTMAPHATRPKAVMDDGRSTQSHRYPPHAAQLASVGHARSNNASSLSASQLSHTASQSSTRPSTPTPEVFEAAKGENTATRRGSDTLIYHSLQIPKCISPNGGSLSDFAAQMTCLFWFESVDNLKLAESVRSRPPNAPVPRLPALAKPYEQFQKWVYNVLSTTQVTQNVIFLALLFIYRLKMSTPQIKGRAGSEYRLLTVALMLGNKFLDDNTYTNKTWAEVSCFAVQEIHVMEVEFLSNMRYNLLASKTEWEDWLVKLACFHDYYDRALKLPASPVHVPSPLGKAFNSPIPSPTGMTHPGIPDMPQYTPVAAIQLSPTSTHSKNFSAYQTNTTSPLGPKRAMNLPATRKRSPEEDLADHPAKRHVPTRVGQVPPVTSASCRPAVPIEAARLPVPQLTVITNPAQHAAKPYPAVNAYGPQVPATGHQQVVSLPPLQPGIRAMTTVYQPNPVANLVQQQPVMPVTSGNGMGPAVAYQAAAPVVHPAVNYGTPTKHHSPGNLAPFGSSPLVEHLGPVSAVHTPISNSPSVYLQQRASPYKPVRHVNRLLYPPSASLDQYHLSVPVAPSQMHYQPLGRRHDVRTGIVPEFVVYQRGQQQHHMGSQPGHQGHYPS</sequence>
<name>A0A2U3ENL8_PURLI</name>
<dbReference type="GO" id="GO:0000307">
    <property type="term" value="C:cyclin-dependent protein kinase holoenzyme complex"/>
    <property type="evidence" value="ECO:0007669"/>
    <property type="project" value="TreeGrafter"/>
</dbReference>
<dbReference type="InterPro" id="IPR036915">
    <property type="entry name" value="Cyclin-like_sf"/>
</dbReference>
<dbReference type="CDD" id="cd20557">
    <property type="entry name" value="CYCLIN_ScPCL1-like"/>
    <property type="match status" value="1"/>
</dbReference>
<dbReference type="PANTHER" id="PTHR15615:SF118">
    <property type="entry name" value="CYCLIN, HYPOTHETICAL (EUROFUNG)"/>
    <property type="match status" value="1"/>
</dbReference>
<feature type="region of interest" description="Disordered" evidence="1">
    <location>
        <begin position="259"/>
        <end position="326"/>
    </location>
</feature>
<evidence type="ECO:0000313" key="3">
    <source>
        <dbReference type="Proteomes" id="UP000245956"/>
    </source>
</evidence>
<feature type="region of interest" description="Disordered" evidence="1">
    <location>
        <begin position="345"/>
        <end position="421"/>
    </location>
</feature>
<feature type="compositionally biased region" description="Low complexity" evidence="1">
    <location>
        <begin position="380"/>
        <end position="410"/>
    </location>
</feature>
<feature type="region of interest" description="Disordered" evidence="1">
    <location>
        <begin position="15"/>
        <end position="34"/>
    </location>
</feature>
<protein>
    <submittedName>
        <fullName evidence="2">Cyclin PHO80-like protein</fullName>
    </submittedName>
</protein>
<evidence type="ECO:0000256" key="1">
    <source>
        <dbReference type="SAM" id="MobiDB-lite"/>
    </source>
</evidence>
<evidence type="ECO:0000313" key="2">
    <source>
        <dbReference type="EMBL" id="PWI76082.1"/>
    </source>
</evidence>
<dbReference type="Gene3D" id="1.10.472.10">
    <property type="entry name" value="Cyclin-like"/>
    <property type="match status" value="1"/>
</dbReference>
<feature type="compositionally biased region" description="Basic and acidic residues" evidence="1">
    <location>
        <begin position="694"/>
        <end position="704"/>
    </location>
</feature>
<dbReference type="AlphaFoldDB" id="A0A2U3ENL8"/>
<feature type="region of interest" description="Disordered" evidence="1">
    <location>
        <begin position="137"/>
        <end position="157"/>
    </location>
</feature>
<dbReference type="GO" id="GO:0019901">
    <property type="term" value="F:protein kinase binding"/>
    <property type="evidence" value="ECO:0007669"/>
    <property type="project" value="InterPro"/>
</dbReference>
<dbReference type="GO" id="GO:0005634">
    <property type="term" value="C:nucleus"/>
    <property type="evidence" value="ECO:0007669"/>
    <property type="project" value="TreeGrafter"/>
</dbReference>